<accession>A0A6P8Y512</accession>
<dbReference type="GeneID" id="117639504"/>
<organism evidence="3">
    <name type="scientific">Thrips palmi</name>
    <name type="common">Melon thrips</name>
    <dbReference type="NCBI Taxonomy" id="161013"/>
    <lineage>
        <taxon>Eukaryota</taxon>
        <taxon>Metazoa</taxon>
        <taxon>Ecdysozoa</taxon>
        <taxon>Arthropoda</taxon>
        <taxon>Hexapoda</taxon>
        <taxon>Insecta</taxon>
        <taxon>Pterygota</taxon>
        <taxon>Neoptera</taxon>
        <taxon>Paraneoptera</taxon>
        <taxon>Thysanoptera</taxon>
        <taxon>Terebrantia</taxon>
        <taxon>Thripoidea</taxon>
        <taxon>Thripidae</taxon>
        <taxon>Thrips</taxon>
    </lineage>
</organism>
<dbReference type="KEGG" id="tpal:117639504"/>
<feature type="region of interest" description="Disordered" evidence="1">
    <location>
        <begin position="261"/>
        <end position="293"/>
    </location>
</feature>
<reference evidence="3" key="1">
    <citation type="submission" date="2025-08" db="UniProtKB">
        <authorList>
            <consortium name="RefSeq"/>
        </authorList>
    </citation>
    <scope>IDENTIFICATION</scope>
    <source>
        <tissue evidence="3">Total insect</tissue>
    </source>
</reference>
<evidence type="ECO:0000313" key="3">
    <source>
        <dbReference type="RefSeq" id="XP_034231121.1"/>
    </source>
</evidence>
<gene>
    <name evidence="3" type="primary">LOC117639504</name>
</gene>
<keyword evidence="2" id="KW-1185">Reference proteome</keyword>
<evidence type="ECO:0000256" key="1">
    <source>
        <dbReference type="SAM" id="MobiDB-lite"/>
    </source>
</evidence>
<dbReference type="InParanoid" id="A0A6P8Y512"/>
<proteinExistence type="predicted"/>
<dbReference type="Proteomes" id="UP000515158">
    <property type="component" value="Unplaced"/>
</dbReference>
<name>A0A6P8Y512_THRPL</name>
<evidence type="ECO:0000313" key="2">
    <source>
        <dbReference type="Proteomes" id="UP000515158"/>
    </source>
</evidence>
<sequence>MSVVAPNGVRIVLKNSGDKKSHCRSCCQLTDPESSLYLRMSVSVFVCVHTDRRRIQGKGAWGKRAMPGSPKLKKKKSFTFHKPVRKMFSPTSYRKRKKKALQQLLHDRDDFPTQDDHDYCSNKNVNGRTLSGHYHDHDYLPSQSVSISQAETQVFDIDDQKQTIEADETEQQVIVEQDKVFPSHQVSISADATSDCCPIPTETSSKIVSSPSSPVSNRKRPVSILKHPATSKVLLILKKPACNATSITVNQPTNQQIINGQQPEEPALSSTSTPVNKPTNQQTINEPQPAEPVLNLTSTPIKKAEQHPENMVLQAIQNLLPRHWSVVKENEGLHITLHSRDLARVSQRSLFISFSSGEVQSFAHGHKLLPDQTITPLTAATHCSFVEEVSSLISRFRKLEICNGINKPQFRVLWKNSLDTCHIDNNDFHETRYTTTLRSNSCKYLIDQPKKFCDSCQKVSAKLLKKKTPPEVPSIKKTPKKVKRLKNLEESTVQLET</sequence>
<protein>
    <submittedName>
        <fullName evidence="3">Uncharacterized protein LOC117639504 isoform X1</fullName>
    </submittedName>
</protein>
<feature type="compositionally biased region" description="Polar residues" evidence="1">
    <location>
        <begin position="261"/>
        <end position="286"/>
    </location>
</feature>
<dbReference type="AlphaFoldDB" id="A0A6P8Y512"/>
<dbReference type="RefSeq" id="XP_034231121.1">
    <property type="nucleotide sequence ID" value="XM_034375230.1"/>
</dbReference>